<proteinExistence type="predicted"/>
<evidence type="ECO:0008006" key="4">
    <source>
        <dbReference type="Google" id="ProtNLM"/>
    </source>
</evidence>
<feature type="transmembrane region" description="Helical" evidence="1">
    <location>
        <begin position="132"/>
        <end position="149"/>
    </location>
</feature>
<feature type="transmembrane region" description="Helical" evidence="1">
    <location>
        <begin position="95"/>
        <end position="120"/>
    </location>
</feature>
<gene>
    <name evidence="2" type="ORF">NMN56_022820</name>
</gene>
<evidence type="ECO:0000256" key="1">
    <source>
        <dbReference type="SAM" id="Phobius"/>
    </source>
</evidence>
<feature type="transmembrane region" description="Helical" evidence="1">
    <location>
        <begin position="17"/>
        <end position="39"/>
    </location>
</feature>
<evidence type="ECO:0000313" key="3">
    <source>
        <dbReference type="Proteomes" id="UP001214441"/>
    </source>
</evidence>
<organism evidence="2 3">
    <name type="scientific">Streptomyces iconiensis</name>
    <dbReference type="NCBI Taxonomy" id="1384038"/>
    <lineage>
        <taxon>Bacteria</taxon>
        <taxon>Bacillati</taxon>
        <taxon>Actinomycetota</taxon>
        <taxon>Actinomycetes</taxon>
        <taxon>Kitasatosporales</taxon>
        <taxon>Streptomycetaceae</taxon>
        <taxon>Streptomyces</taxon>
    </lineage>
</organism>
<sequence length="162" mass="16801">MFPLALRAARSWRPARWGVAAGAAVLTVLAVGLPTAVIPNQLFARSVATPWWGYPVLAFTAVLAGMLLATYVRTGIRTDGGEEAHAPGERRASRLGTVGGLLSFFAVGCPVCNKLVLLVLGTSGALSVWQPLQPVLAVASLALLAFAVVRRLAGEVACPVTA</sequence>
<protein>
    <recommendedName>
        <fullName evidence="4">Integral membrane protein</fullName>
    </recommendedName>
</protein>
<keyword evidence="1" id="KW-1133">Transmembrane helix</keyword>
<dbReference type="EMBL" id="JANCPR020000023">
    <property type="protein sequence ID" value="MDJ1134739.1"/>
    <property type="molecule type" value="Genomic_DNA"/>
</dbReference>
<dbReference type="RefSeq" id="WP_274045633.1">
    <property type="nucleotide sequence ID" value="NZ_JANCPR020000023.1"/>
</dbReference>
<keyword evidence="3" id="KW-1185">Reference proteome</keyword>
<keyword evidence="1" id="KW-0472">Membrane</keyword>
<feature type="transmembrane region" description="Helical" evidence="1">
    <location>
        <begin position="51"/>
        <end position="74"/>
    </location>
</feature>
<accession>A0ABT7A101</accession>
<keyword evidence="1" id="KW-0812">Transmembrane</keyword>
<evidence type="ECO:0000313" key="2">
    <source>
        <dbReference type="EMBL" id="MDJ1134739.1"/>
    </source>
</evidence>
<dbReference type="Proteomes" id="UP001214441">
    <property type="component" value="Unassembled WGS sequence"/>
</dbReference>
<comment type="caution">
    <text evidence="2">The sequence shown here is derived from an EMBL/GenBank/DDBJ whole genome shotgun (WGS) entry which is preliminary data.</text>
</comment>
<name>A0ABT7A101_9ACTN</name>
<reference evidence="2 3" key="1">
    <citation type="submission" date="2023-05" db="EMBL/GenBank/DDBJ databases">
        <title>Streptantibioticus silvisoli sp. nov., acidotolerant actinomycetes 1 from pine litter.</title>
        <authorList>
            <person name="Swiecimska M."/>
            <person name="Golinska P."/>
            <person name="Sangal V."/>
            <person name="Wachnowicz B."/>
            <person name="Goodfellow M."/>
        </authorList>
    </citation>
    <scope>NUCLEOTIDE SEQUENCE [LARGE SCALE GENOMIC DNA]</scope>
    <source>
        <strain evidence="2 3">DSM 42109</strain>
    </source>
</reference>